<proteinExistence type="predicted"/>
<keyword evidence="2" id="KW-1185">Reference proteome</keyword>
<name>A0A2Z4Q4D1_9CAUD</name>
<dbReference type="EMBL" id="MH271298">
    <property type="protein sequence ID" value="AWY04901.2"/>
    <property type="molecule type" value="Genomic_DNA"/>
</dbReference>
<dbReference type="Proteomes" id="UP000251585">
    <property type="component" value="Segment"/>
</dbReference>
<sequence>MRKELCGRILLYMTTAAPTFAADLAPGMTIIVNGSQPVTVAEITRLDSSWVSNGVVHFMATNGVQYGLKRLDLLRFPTRIELAAALSTARKDMDRAYAAKGTTAAQLKRARSDFNATSRALARAEAAFREAEAHYLAATD</sequence>
<evidence type="ECO:0000313" key="1">
    <source>
        <dbReference type="EMBL" id="AWY04901.2"/>
    </source>
</evidence>
<evidence type="ECO:0000313" key="2">
    <source>
        <dbReference type="Proteomes" id="UP000251585"/>
    </source>
</evidence>
<protein>
    <submittedName>
        <fullName evidence="1">Uncharacterized protein</fullName>
    </submittedName>
</protein>
<reference evidence="2" key="1">
    <citation type="submission" date="2018-04" db="EMBL/GenBank/DDBJ databases">
        <authorList>
            <person name="Go L.Y."/>
            <person name="Mitchell J.A."/>
        </authorList>
    </citation>
    <scope>NUCLEOTIDE SEQUENCE [LARGE SCALE GENOMIC DNA]</scope>
</reference>
<organism evidence="1 2">
    <name type="scientific">Microbacterium phage Floof</name>
    <dbReference type="NCBI Taxonomy" id="2201433"/>
    <lineage>
        <taxon>Viruses</taxon>
        <taxon>Duplodnaviria</taxon>
        <taxon>Heunggongvirae</taxon>
        <taxon>Uroviricota</taxon>
        <taxon>Caudoviricetes</taxon>
        <taxon>Casidaviridae</taxon>
        <taxon>Percivalvirus</taxon>
        <taxon>Percivalvirus floof</taxon>
    </lineage>
</organism>
<gene>
    <name evidence="1" type="primary">66</name>
    <name evidence="1" type="ORF">PBI_FLOOF_66</name>
</gene>
<accession>A0A2Z4Q4D1</accession>